<dbReference type="AlphaFoldDB" id="A0A3M8R1T8"/>
<evidence type="ECO:0000256" key="2">
    <source>
        <dbReference type="ARBA" id="ARBA00022692"/>
    </source>
</evidence>
<dbReference type="GO" id="GO:0009306">
    <property type="term" value="P:protein secretion"/>
    <property type="evidence" value="ECO:0007669"/>
    <property type="project" value="InterPro"/>
</dbReference>
<dbReference type="GO" id="GO:0097347">
    <property type="term" value="C:TAM protein secretion complex"/>
    <property type="evidence" value="ECO:0007669"/>
    <property type="project" value="TreeGrafter"/>
</dbReference>
<protein>
    <submittedName>
        <fullName evidence="7">DUF490 domain-containing protein</fullName>
    </submittedName>
</protein>
<evidence type="ECO:0000259" key="6">
    <source>
        <dbReference type="Pfam" id="PF04357"/>
    </source>
</evidence>
<comment type="caution">
    <text evidence="7">The sequence shown here is derived from an EMBL/GenBank/DDBJ whole genome shotgun (WGS) entry which is preliminary data.</text>
</comment>
<organism evidence="7">
    <name type="scientific">Acidithiobacillus sulfuriphilus</name>
    <dbReference type="NCBI Taxonomy" id="1867749"/>
    <lineage>
        <taxon>Bacteria</taxon>
        <taxon>Pseudomonadati</taxon>
        <taxon>Pseudomonadota</taxon>
        <taxon>Acidithiobacillia</taxon>
        <taxon>Acidithiobacillales</taxon>
        <taxon>Acidithiobacillaceae</taxon>
        <taxon>Acidithiobacillus</taxon>
    </lineage>
</organism>
<comment type="subcellular location">
    <subcellularLocation>
        <location evidence="1">Membrane</location>
        <topology evidence="1">Single-pass membrane protein</topology>
    </subcellularLocation>
</comment>
<evidence type="ECO:0000256" key="1">
    <source>
        <dbReference type="ARBA" id="ARBA00004167"/>
    </source>
</evidence>
<dbReference type="RefSeq" id="WP_123103952.1">
    <property type="nucleotide sequence ID" value="NZ_CP127527.1"/>
</dbReference>
<feature type="transmembrane region" description="Helical" evidence="5">
    <location>
        <begin position="7"/>
        <end position="28"/>
    </location>
</feature>
<proteinExistence type="predicted"/>
<feature type="domain" description="Translocation and assembly module TamB C-terminal" evidence="6">
    <location>
        <begin position="843"/>
        <end position="1182"/>
    </location>
</feature>
<dbReference type="PANTHER" id="PTHR36985:SF1">
    <property type="entry name" value="TRANSLOCATION AND ASSEMBLY MODULE SUBUNIT TAMB"/>
    <property type="match status" value="1"/>
</dbReference>
<evidence type="ECO:0000313" key="7">
    <source>
        <dbReference type="EMBL" id="RNF61652.1"/>
    </source>
</evidence>
<dbReference type="Pfam" id="PF04357">
    <property type="entry name" value="TamB"/>
    <property type="match status" value="1"/>
</dbReference>
<dbReference type="GO" id="GO:0005886">
    <property type="term" value="C:plasma membrane"/>
    <property type="evidence" value="ECO:0007669"/>
    <property type="project" value="InterPro"/>
</dbReference>
<dbReference type="EMBL" id="RIZI01000167">
    <property type="protein sequence ID" value="RNF61652.1"/>
    <property type="molecule type" value="Genomic_DNA"/>
</dbReference>
<gene>
    <name evidence="7" type="ORF">EC580_08185</name>
</gene>
<keyword evidence="2 5" id="KW-0812">Transmembrane</keyword>
<dbReference type="InterPro" id="IPR007452">
    <property type="entry name" value="TamB_C"/>
</dbReference>
<dbReference type="PANTHER" id="PTHR36985">
    <property type="entry name" value="TRANSLOCATION AND ASSEMBLY MODULE SUBUNIT TAMB"/>
    <property type="match status" value="1"/>
</dbReference>
<evidence type="ECO:0000256" key="3">
    <source>
        <dbReference type="ARBA" id="ARBA00022989"/>
    </source>
</evidence>
<name>A0A3M8R1T8_9PROT</name>
<reference evidence="7" key="1">
    <citation type="submission" date="2018-10" db="EMBL/GenBank/DDBJ databases">
        <title>Acidithiobacillus sulfuriphilus sp. nov.: an extremely acidophilic sulfur-oxidizing chemolithotroph isolated from a neutral pH environment.</title>
        <authorList>
            <person name="Falagan C."/>
            <person name="Moya-Beltran A."/>
            <person name="Quatrini R."/>
            <person name="Johnson D.B."/>
        </authorList>
    </citation>
    <scope>NUCLEOTIDE SEQUENCE [LARGE SCALE GENOMIC DNA]</scope>
    <source>
        <strain evidence="7">CJ-2</strain>
    </source>
</reference>
<evidence type="ECO:0000256" key="5">
    <source>
        <dbReference type="SAM" id="Phobius"/>
    </source>
</evidence>
<sequence>MKWKTHLWIGLPALLLSLLLVAGSWWLLETTGGARWALQRVPGLQVQRVQGHLLGAMDLQGLRWQGGGNALRVADLAWRWRPGALLWGELDFAELRLRGVVLRLPPSPSQAPLPPLRWPALPVWSRLASLRISRLQVEQLQVFAGPRQSLALQRGLATDLTWRHGRLLVPELILALPQGRLQLTADVNLAQRRLQGLGTWARGAASRIAWGLNWRGVRTDLTQGPFAVQMEGAQPMVLTGVAEIAPHRLDLSSLRLVSPILVRPALGSALIALPQRAGEEASLASGWSNLLLRQTPSWLPDSALSLQLGLQGSSAHYAGTLDLAGGQTLGALRGTLEGDAKGVRWEGGGTLLGAQLQKSRIAFSWQPHMALQTTLAFRGLQPQRLVKAVPGDLSGVLRVDARQGAGGWSGEGDLALAASTLYRQALSGRAQVHFTPGAWVLKEAHFTGPGLDLSASGDLAQRLDFSARVARWQGLMPGMAGTTRISGWVAQGAGHWWGAIHGEGRALAYGGVRVGAVQVDANLSTAQALSAQLGVTRLLLAGHGLDLQLRAQGRLADFGVALRGQWRGNRLDLGGQVRHSRGDWAMALARLAVQGGPLGDWRLQSPGSLRWAQGGAVVSPLLFADGRGASIGGSGRYLPSSQSGQVALDVHALPLDLHAVAAKASLQGLLNARLQARCQGVCQASGQWQFAQTRLRWQGGGGAPEELLLQRFDGRVAWLPNALSLQADLALPAGFGSASVALHSPVTLALPWRWNGAAPLLGTVDAQWGPQLFAALPVGGLRMRKEGQGHLQLQAKGSWDAPQWSGSGQVQGAGFYVPQAGLNVQDLGFHLQGDGRQLRVSQISARSGQGQVQGQGTLDLAGPSPKHFAFRFTGQNFSALNLPEVQAAVAPNLQVTGDLQAVQVKGSILTNRLRILGNAFGGPRPSSDVVFVKAAKKNAGPALNVDLKIALGSDAKVLIGGLSANLAGDLAVRMHNGQGADVEGTLHMVDGRYTIYGHALEFQHGVIVFHGPADQANLDVLAVRTIKNSNSFSVDNTPVQAGVQVTGTLQAPQVQLYSKPNMSQTDTLSYLVLGTPSSGLQSQNSLLSAAAGELFSASRAALFGNALTGSGVEVGVTSTGGLSGAMVTLGHYLTPDLYLSVGQSVLGSGTVARLRYRITRHIEAETESGTQNGLNLFYRIDFR</sequence>
<dbReference type="OrthoDB" id="5288149at2"/>
<keyword evidence="4 5" id="KW-0472">Membrane</keyword>
<evidence type="ECO:0000256" key="4">
    <source>
        <dbReference type="ARBA" id="ARBA00023136"/>
    </source>
</evidence>
<accession>A0A3M8R1T8</accession>
<keyword evidence="3 5" id="KW-1133">Transmembrane helix</keyword>